<dbReference type="PANTHER" id="PTHR45296:SF1">
    <property type="entry name" value="TRANSDUCIN_WD40 REPEAT-LIKE SUPERFAMILY PROTEIN"/>
    <property type="match status" value="1"/>
</dbReference>
<dbReference type="Pfam" id="PF00400">
    <property type="entry name" value="WD40"/>
    <property type="match status" value="1"/>
</dbReference>
<dbReference type="Gene3D" id="2.130.10.10">
    <property type="entry name" value="YVTN repeat-like/Quinoprotein amine dehydrogenase"/>
    <property type="match status" value="2"/>
</dbReference>
<dbReference type="Proteomes" id="UP000815325">
    <property type="component" value="Unassembled WGS sequence"/>
</dbReference>
<dbReference type="PANTHER" id="PTHR45296">
    <property type="entry name" value="TRANSDUCIN/WD40 REPEAT-LIKE SUPERFAMILY PROTEIN"/>
    <property type="match status" value="1"/>
</dbReference>
<feature type="compositionally biased region" description="Gly residues" evidence="1">
    <location>
        <begin position="416"/>
        <end position="426"/>
    </location>
</feature>
<feature type="region of interest" description="Disordered" evidence="1">
    <location>
        <begin position="333"/>
        <end position="381"/>
    </location>
</feature>
<gene>
    <name evidence="2" type="ORF">DUNSADRAFT_15617</name>
</gene>
<name>A0ABQ7H1M6_DUNSA</name>
<accession>A0ABQ7H1M6</accession>
<feature type="compositionally biased region" description="Low complexity" evidence="1">
    <location>
        <begin position="277"/>
        <end position="290"/>
    </location>
</feature>
<feature type="region of interest" description="Disordered" evidence="1">
    <location>
        <begin position="408"/>
        <end position="430"/>
    </location>
</feature>
<evidence type="ECO:0000313" key="3">
    <source>
        <dbReference type="Proteomes" id="UP000815325"/>
    </source>
</evidence>
<organism evidence="2 3">
    <name type="scientific">Dunaliella salina</name>
    <name type="common">Green alga</name>
    <name type="synonym">Protococcus salinus</name>
    <dbReference type="NCBI Taxonomy" id="3046"/>
    <lineage>
        <taxon>Eukaryota</taxon>
        <taxon>Viridiplantae</taxon>
        <taxon>Chlorophyta</taxon>
        <taxon>core chlorophytes</taxon>
        <taxon>Chlorophyceae</taxon>
        <taxon>CS clade</taxon>
        <taxon>Chlamydomonadales</taxon>
        <taxon>Dunaliellaceae</taxon>
        <taxon>Dunaliella</taxon>
    </lineage>
</organism>
<feature type="region of interest" description="Disordered" evidence="1">
    <location>
        <begin position="277"/>
        <end position="302"/>
    </location>
</feature>
<comment type="caution">
    <text evidence="2">The sequence shown here is derived from an EMBL/GenBank/DDBJ whole genome shotgun (WGS) entry which is preliminary data.</text>
</comment>
<protein>
    <submittedName>
        <fullName evidence="2">WD40-repeat-containing domain protein</fullName>
    </submittedName>
</protein>
<dbReference type="SUPFAM" id="SSF50978">
    <property type="entry name" value="WD40 repeat-like"/>
    <property type="match status" value="1"/>
</dbReference>
<feature type="compositionally biased region" description="Polar residues" evidence="1">
    <location>
        <begin position="338"/>
        <end position="355"/>
    </location>
</feature>
<proteinExistence type="predicted"/>
<dbReference type="EMBL" id="MU069504">
    <property type="protein sequence ID" value="KAF5840759.1"/>
    <property type="molecule type" value="Genomic_DNA"/>
</dbReference>
<evidence type="ECO:0000256" key="1">
    <source>
        <dbReference type="SAM" id="MobiDB-lite"/>
    </source>
</evidence>
<dbReference type="SMART" id="SM00320">
    <property type="entry name" value="WD40"/>
    <property type="match status" value="5"/>
</dbReference>
<evidence type="ECO:0000313" key="2">
    <source>
        <dbReference type="EMBL" id="KAF5840759.1"/>
    </source>
</evidence>
<dbReference type="InterPro" id="IPR015943">
    <property type="entry name" value="WD40/YVTN_repeat-like_dom_sf"/>
</dbReference>
<sequence length="482" mass="50131">MAFQRLLHLDGHTSPVLCCTSSSHVPGAQHMVASGSEDGSMCLHDVHETRLAHKLTLGGEDDAVSSLVFHPTDPNQLFAASASEVKRIDLRTPSIASTFSCNKDEVNQVAINAKGNFLAAADDAGDVQVLDLAAGKLFKGIQAAHSNIASSVCFRAHKPWELITAGFDQTVARWDFSRGKCLARMRIEMEATAEGESQLFNPPMVHALAVPGTSSRPWCQVAAAARGDGTVEVFDVDEASSSNSSSTAVSRGAKPASKGRGVAASHGAAGVATAGGNAIGSSSSSSSSRLAGDRGSGGRPWRWPLVLNRARGGHTRPATTVCFVGDAEACNNRGGSVPGSTQAQEPASSSGTSQPKGNSGSGSSGKHAKGGLGSGAPTHLLSGSEDRRLLLWRLPRLRQGQAGLEPDLGIRNEQGMEGGGALQGSGDGEEERHLVAEHHHGRKVNCLHVSALPQQGLHGAHLQHLSFVGDTSKRLQVYKLSV</sequence>
<dbReference type="InterPro" id="IPR001680">
    <property type="entry name" value="WD40_rpt"/>
</dbReference>
<feature type="region of interest" description="Disordered" evidence="1">
    <location>
        <begin position="237"/>
        <end position="261"/>
    </location>
</feature>
<reference evidence="2" key="1">
    <citation type="submission" date="2017-08" db="EMBL/GenBank/DDBJ databases">
        <authorList>
            <person name="Polle J.E."/>
            <person name="Barry K."/>
            <person name="Cushman J."/>
            <person name="Schmutz J."/>
            <person name="Tran D."/>
            <person name="Hathwaick L.T."/>
            <person name="Yim W.C."/>
            <person name="Jenkins J."/>
            <person name="Mckie-Krisberg Z.M."/>
            <person name="Prochnik S."/>
            <person name="Lindquist E."/>
            <person name="Dockter R.B."/>
            <person name="Adam C."/>
            <person name="Molina H."/>
            <person name="Bunkerborg J."/>
            <person name="Jin E."/>
            <person name="Buchheim M."/>
            <person name="Magnuson J."/>
        </authorList>
    </citation>
    <scope>NUCLEOTIDE SEQUENCE</scope>
    <source>
        <strain evidence="2">CCAP 19/18</strain>
    </source>
</reference>
<keyword evidence="3" id="KW-1185">Reference proteome</keyword>
<dbReference type="InterPro" id="IPR036322">
    <property type="entry name" value="WD40_repeat_dom_sf"/>
</dbReference>